<feature type="domain" description="Tyr recombinase" evidence="4">
    <location>
        <begin position="196"/>
        <end position="377"/>
    </location>
</feature>
<evidence type="ECO:0000259" key="4">
    <source>
        <dbReference type="PROSITE" id="PS51898"/>
    </source>
</evidence>
<dbReference type="InterPro" id="IPR002104">
    <property type="entry name" value="Integrase_catalytic"/>
</dbReference>
<dbReference type="Pfam" id="PF13356">
    <property type="entry name" value="Arm-DNA-bind_3"/>
    <property type="match status" value="1"/>
</dbReference>
<dbReference type="AlphaFoldDB" id="A0A8F6TUX6"/>
<dbReference type="InterPro" id="IPR050808">
    <property type="entry name" value="Phage_Integrase"/>
</dbReference>
<dbReference type="GO" id="GO:0003677">
    <property type="term" value="F:DNA binding"/>
    <property type="evidence" value="ECO:0007669"/>
    <property type="project" value="UniProtKB-UniRule"/>
</dbReference>
<dbReference type="PROSITE" id="PS51900">
    <property type="entry name" value="CB"/>
    <property type="match status" value="1"/>
</dbReference>
<accession>A0A8F6TUX6</accession>
<dbReference type="InterPro" id="IPR053876">
    <property type="entry name" value="Phage_int_M"/>
</dbReference>
<evidence type="ECO:0000256" key="3">
    <source>
        <dbReference type="PROSITE-ProRule" id="PRU01248"/>
    </source>
</evidence>
<dbReference type="InterPro" id="IPR044068">
    <property type="entry name" value="CB"/>
</dbReference>
<feature type="domain" description="Core-binding (CB)" evidence="5">
    <location>
        <begin position="97"/>
        <end position="175"/>
    </location>
</feature>
<dbReference type="PANTHER" id="PTHR30629:SF2">
    <property type="entry name" value="PROPHAGE INTEGRASE INTS-RELATED"/>
    <property type="match status" value="1"/>
</dbReference>
<keyword evidence="3" id="KW-0238">DNA-binding</keyword>
<evidence type="ECO:0000256" key="1">
    <source>
        <dbReference type="ARBA" id="ARBA00008857"/>
    </source>
</evidence>
<evidence type="ECO:0000256" key="2">
    <source>
        <dbReference type="ARBA" id="ARBA00022908"/>
    </source>
</evidence>
<organism evidence="6 7">
    <name type="scientific">Gymnodinialimonas ceratoperidinii</name>
    <dbReference type="NCBI Taxonomy" id="2856823"/>
    <lineage>
        <taxon>Bacteria</taxon>
        <taxon>Pseudomonadati</taxon>
        <taxon>Pseudomonadota</taxon>
        <taxon>Alphaproteobacteria</taxon>
        <taxon>Rhodobacterales</taxon>
        <taxon>Paracoccaceae</taxon>
        <taxon>Gymnodinialimonas</taxon>
    </lineage>
</organism>
<reference evidence="6 7" key="1">
    <citation type="submission" date="2021-07" db="EMBL/GenBank/DDBJ databases">
        <title>A novel Jannaschia species isolated from marine dinoflagellate Ceratoperidinium margalefii.</title>
        <authorList>
            <person name="Jiang Y."/>
            <person name="Li Z."/>
        </authorList>
    </citation>
    <scope>NUCLEOTIDE SEQUENCE [LARGE SCALE GENOMIC DNA]</scope>
    <source>
        <strain evidence="6 7">J12C1-MA-4</strain>
    </source>
</reference>
<dbReference type="InterPro" id="IPR025166">
    <property type="entry name" value="Integrase_DNA_bind_dom"/>
</dbReference>
<dbReference type="PANTHER" id="PTHR30629">
    <property type="entry name" value="PROPHAGE INTEGRASE"/>
    <property type="match status" value="1"/>
</dbReference>
<sequence>MKKVLTTKLLNSLDPGEKNRIEVRDAKMQGFGVRVYRTGRKVFDYKCRVDGRRLRIAVGTYPLISLAEARQKATQIARDVALGVYAAKDDLPVEATPTLREVVDQFIDLYAKPNTKDWRGSQSILRKFRSLFDRPIDEIRRRDVVAVLDSIIASGTPTRANRALAAIKKLMNWCVDRGMIEVSPIAALKPPSREYARDRVLTDQELIAIWNAAEGEGYPFEQFIKMLLLTGQRRGEVAGMRWSEIFFEDGIWTLPGARVKNSQVHMVPLPEAAIDLLHAVPRFIDSDLVFTTNGRNPVSGFGRLKRRLDAALPDDTADWRFHDFRRTASTGMAKLGVLPHVIDAVTNHKSGVVSGVGATYNRYTYLTEKRHALEQWAQVVGSLGKDHKLEPHN</sequence>
<comment type="similarity">
    <text evidence="1">Belongs to the 'phage' integrase family.</text>
</comment>
<evidence type="ECO:0000313" key="6">
    <source>
        <dbReference type="EMBL" id="QXT39432.1"/>
    </source>
</evidence>
<protein>
    <submittedName>
        <fullName evidence="6">Tyrosine-type recombinase/integrase</fullName>
    </submittedName>
</protein>
<dbReference type="Pfam" id="PF22022">
    <property type="entry name" value="Phage_int_M"/>
    <property type="match status" value="1"/>
</dbReference>
<keyword evidence="2" id="KW-0229">DNA integration</keyword>
<keyword evidence="7" id="KW-1185">Reference proteome</keyword>
<dbReference type="Proteomes" id="UP000825009">
    <property type="component" value="Chromosome"/>
</dbReference>
<evidence type="ECO:0000313" key="7">
    <source>
        <dbReference type="Proteomes" id="UP000825009"/>
    </source>
</evidence>
<dbReference type="KEGG" id="gce:KYE46_16145"/>
<dbReference type="PROSITE" id="PS51898">
    <property type="entry name" value="TYR_RECOMBINASE"/>
    <property type="match status" value="1"/>
</dbReference>
<evidence type="ECO:0000259" key="5">
    <source>
        <dbReference type="PROSITE" id="PS51900"/>
    </source>
</evidence>
<proteinExistence type="inferred from homology"/>
<dbReference type="Pfam" id="PF00589">
    <property type="entry name" value="Phage_integrase"/>
    <property type="match status" value="1"/>
</dbReference>
<name>A0A8F6TUX6_9RHOB</name>
<gene>
    <name evidence="6" type="ORF">KYE46_16145</name>
</gene>
<dbReference type="RefSeq" id="WP_219002056.1">
    <property type="nucleotide sequence ID" value="NZ_CP079194.1"/>
</dbReference>
<dbReference type="GO" id="GO:0006310">
    <property type="term" value="P:DNA recombination"/>
    <property type="evidence" value="ECO:0007669"/>
    <property type="project" value="InterPro"/>
</dbReference>
<dbReference type="CDD" id="cd00801">
    <property type="entry name" value="INT_P4_C"/>
    <property type="match status" value="1"/>
</dbReference>
<dbReference type="EMBL" id="CP079194">
    <property type="protein sequence ID" value="QXT39432.1"/>
    <property type="molecule type" value="Genomic_DNA"/>
</dbReference>
<dbReference type="GO" id="GO:0015074">
    <property type="term" value="P:DNA integration"/>
    <property type="evidence" value="ECO:0007669"/>
    <property type="project" value="UniProtKB-KW"/>
</dbReference>